<dbReference type="GO" id="GO:0004491">
    <property type="term" value="F:methylmalonate-semialdehyde dehydrogenase (acylating, NAD) activity"/>
    <property type="evidence" value="ECO:0007669"/>
    <property type="project" value="UniProtKB-EC"/>
</dbReference>
<dbReference type="OrthoDB" id="9812625at2"/>
<dbReference type="EMBL" id="VFPA01000002">
    <property type="protein sequence ID" value="TQM11420.1"/>
    <property type="molecule type" value="Genomic_DNA"/>
</dbReference>
<dbReference type="InterPro" id="IPR016163">
    <property type="entry name" value="Ald_DH_C"/>
</dbReference>
<dbReference type="InterPro" id="IPR016162">
    <property type="entry name" value="Ald_DH_N"/>
</dbReference>
<dbReference type="GO" id="GO:0006574">
    <property type="term" value="P:L-valine catabolic process"/>
    <property type="evidence" value="ECO:0007669"/>
    <property type="project" value="TreeGrafter"/>
</dbReference>
<accession>A0A543DQ14</accession>
<dbReference type="FunFam" id="3.40.605.10:FF:000003">
    <property type="entry name" value="Methylmalonate-semialdehyde dehydrogenase [acylating]"/>
    <property type="match status" value="1"/>
</dbReference>
<evidence type="ECO:0000259" key="4">
    <source>
        <dbReference type="Pfam" id="PF00171"/>
    </source>
</evidence>
<dbReference type="InterPro" id="IPR015590">
    <property type="entry name" value="Aldehyde_DH_dom"/>
</dbReference>
<reference evidence="5 6" key="1">
    <citation type="submission" date="2019-06" db="EMBL/GenBank/DDBJ databases">
        <title>Sequencing the genomes of 1000 actinobacteria strains.</title>
        <authorList>
            <person name="Klenk H.-P."/>
        </authorList>
    </citation>
    <scope>NUCLEOTIDE SEQUENCE [LARGE SCALE GENOMIC DNA]</scope>
    <source>
        <strain evidence="5 6">DSM 45301</strain>
    </source>
</reference>
<dbReference type="InterPro" id="IPR016160">
    <property type="entry name" value="Ald_DH_CS_CYS"/>
</dbReference>
<dbReference type="Pfam" id="PF00171">
    <property type="entry name" value="Aldedh"/>
    <property type="match status" value="1"/>
</dbReference>
<keyword evidence="6" id="KW-1185">Reference proteome</keyword>
<dbReference type="RefSeq" id="WP_142055559.1">
    <property type="nucleotide sequence ID" value="NZ_VFPA01000002.1"/>
</dbReference>
<feature type="domain" description="Aldehyde dehydrogenase" evidence="4">
    <location>
        <begin position="26"/>
        <end position="481"/>
    </location>
</feature>
<dbReference type="PANTHER" id="PTHR43866">
    <property type="entry name" value="MALONATE-SEMIALDEHYDE DEHYDROGENASE"/>
    <property type="match status" value="1"/>
</dbReference>
<name>A0A543DQ14_9PSEU</name>
<dbReference type="NCBIfam" id="TIGR01722">
    <property type="entry name" value="MMSDH"/>
    <property type="match status" value="1"/>
</dbReference>
<dbReference type="FunFam" id="3.40.309.10:FF:000002">
    <property type="entry name" value="Methylmalonate-semialdehyde dehydrogenase (Acylating)"/>
    <property type="match status" value="1"/>
</dbReference>
<dbReference type="Gene3D" id="3.40.309.10">
    <property type="entry name" value="Aldehyde Dehydrogenase, Chain A, domain 2"/>
    <property type="match status" value="1"/>
</dbReference>
<dbReference type="SUPFAM" id="SSF53720">
    <property type="entry name" value="ALDH-like"/>
    <property type="match status" value="1"/>
</dbReference>
<evidence type="ECO:0000313" key="6">
    <source>
        <dbReference type="Proteomes" id="UP000315677"/>
    </source>
</evidence>
<evidence type="ECO:0000313" key="5">
    <source>
        <dbReference type="EMBL" id="TQM11420.1"/>
    </source>
</evidence>
<proteinExistence type="predicted"/>
<evidence type="ECO:0000256" key="2">
    <source>
        <dbReference type="ARBA" id="ARBA00023002"/>
    </source>
</evidence>
<dbReference type="Proteomes" id="UP000315677">
    <property type="component" value="Unassembled WGS sequence"/>
</dbReference>
<dbReference type="PROSITE" id="PS00070">
    <property type="entry name" value="ALDEHYDE_DEHYDR_CYS"/>
    <property type="match status" value="1"/>
</dbReference>
<dbReference type="AlphaFoldDB" id="A0A543DQ14"/>
<dbReference type="InterPro" id="IPR010061">
    <property type="entry name" value="MeMal-semiAld_DH"/>
</dbReference>
<dbReference type="InterPro" id="IPR016161">
    <property type="entry name" value="Ald_DH/histidinol_DH"/>
</dbReference>
<dbReference type="GO" id="GO:0006210">
    <property type="term" value="P:thymine catabolic process"/>
    <property type="evidence" value="ECO:0007669"/>
    <property type="project" value="TreeGrafter"/>
</dbReference>
<evidence type="ECO:0000256" key="3">
    <source>
        <dbReference type="ARBA" id="ARBA00023027"/>
    </source>
</evidence>
<gene>
    <name evidence="5" type="ORF">FB558_3983</name>
</gene>
<comment type="caution">
    <text evidence="5">The sequence shown here is derived from an EMBL/GenBank/DDBJ whole genome shotgun (WGS) entry which is preliminary data.</text>
</comment>
<sequence length="502" mass="52015">MTIDVSLDTAVPHWIAGAAVPPTNGPRADIRDPATGRVVGTVVLGGADAVAEAVADARTAAEAWAATPAPARASVLHRFRALLIEHTDELATLITSEQGKTIADARGEIARSIEAVDVSLSVVQQLKGEYADQVAKGVDTYSFRQPLGVCAGITPFNFPVMVPVSMFTAAIACGNAFVLKPSERVPSASVRLAQLMSDAGLPGGVLNVVHGGSEAVEALLDHRDIAAVSFVGSTRVARIIYRRSAEAGKKVQALGGAKNHMVVMPDADLDAAADALVSAAYGAAGQRCMAVTVAVAVGAAGEALVAKTAERANTLKVGPGAASGIDMGPLISEAALDRVRGALELSVAQGGRLVVDGRERPAPGAGYFIGPSLVDHVSVESDLYREEVFGPVLSVLRARDLEHALQIVNDNPYGNGAAIFTSSGAAVRRFTRGVLAGSVGVNIPIPVPISWFGFGGWGDSRFGDDGLNYDAYRFYTRSKVVTQRWTEPTPGLAPHFVAAAGQ</sequence>
<organism evidence="5 6">
    <name type="scientific">Pseudonocardia kunmingensis</name>
    <dbReference type="NCBI Taxonomy" id="630975"/>
    <lineage>
        <taxon>Bacteria</taxon>
        <taxon>Bacillati</taxon>
        <taxon>Actinomycetota</taxon>
        <taxon>Actinomycetes</taxon>
        <taxon>Pseudonocardiales</taxon>
        <taxon>Pseudonocardiaceae</taxon>
        <taxon>Pseudonocardia</taxon>
    </lineage>
</organism>
<keyword evidence="2" id="KW-0560">Oxidoreductase</keyword>
<dbReference type="PANTHER" id="PTHR43866:SF4">
    <property type="entry name" value="MALONATE-SEMIALDEHYDE DEHYDROGENASE"/>
    <property type="match status" value="1"/>
</dbReference>
<protein>
    <recommendedName>
        <fullName evidence="1">methylmalonate-semialdehyde dehydrogenase (CoA acylating)</fullName>
        <ecNumber evidence="1">1.2.1.27</ecNumber>
    </recommendedName>
</protein>
<dbReference type="Gene3D" id="3.40.605.10">
    <property type="entry name" value="Aldehyde Dehydrogenase, Chain A, domain 1"/>
    <property type="match status" value="1"/>
</dbReference>
<keyword evidence="3" id="KW-0520">NAD</keyword>
<evidence type="ECO:0000256" key="1">
    <source>
        <dbReference type="ARBA" id="ARBA00013048"/>
    </source>
</evidence>
<dbReference type="EC" id="1.2.1.27" evidence="1"/>